<evidence type="ECO:0000256" key="1">
    <source>
        <dbReference type="SAM" id="SignalP"/>
    </source>
</evidence>
<evidence type="ECO:0000313" key="2">
    <source>
        <dbReference type="EMBL" id="RZF20966.1"/>
    </source>
</evidence>
<accession>A0ABY0IDD3</accession>
<protein>
    <submittedName>
        <fullName evidence="2">Pentapeptide repeat-containing protein</fullName>
    </submittedName>
</protein>
<comment type="caution">
    <text evidence="2">The sequence shown here is derived from an EMBL/GenBank/DDBJ whole genome shotgun (WGS) entry which is preliminary data.</text>
</comment>
<gene>
    <name evidence="2" type="ORF">DAY19_13355</name>
</gene>
<dbReference type="PANTHER" id="PTHR14136">
    <property type="entry name" value="BTB_POZ DOMAIN-CONTAINING PROTEIN KCTD9"/>
    <property type="match status" value="1"/>
</dbReference>
<proteinExistence type="predicted"/>
<dbReference type="PANTHER" id="PTHR14136:SF17">
    <property type="entry name" value="BTB_POZ DOMAIN-CONTAINING PROTEIN KCTD9"/>
    <property type="match status" value="1"/>
</dbReference>
<keyword evidence="3" id="KW-1185">Reference proteome</keyword>
<organism evidence="2 3">
    <name type="scientific">Halobacteriovorax vibrionivorans</name>
    <dbReference type="NCBI Taxonomy" id="2152716"/>
    <lineage>
        <taxon>Bacteria</taxon>
        <taxon>Pseudomonadati</taxon>
        <taxon>Bdellovibrionota</taxon>
        <taxon>Bacteriovoracia</taxon>
        <taxon>Bacteriovoracales</taxon>
        <taxon>Halobacteriovoraceae</taxon>
        <taxon>Halobacteriovorax</taxon>
    </lineage>
</organism>
<dbReference type="Gene3D" id="2.160.20.80">
    <property type="entry name" value="E3 ubiquitin-protein ligase SopA"/>
    <property type="match status" value="3"/>
</dbReference>
<sequence length="826" mass="93298">MKIMKIVLLLQLGITLQFNLYATPEWNSDATSWWLMADTHSDKIHYDGTISSLTLIRDGIRTIAKNLRNEPSRKKAGLMTGSFFYNAEVENEFGNLDLIINDINQYGYSKYYSESRDYLYANFSFLYKRRVKGQSTCHNFVLFTFDISTEFVQTEEIKKIINQCSKIFFVEIDYFESTNPNYSYKAMIDRKKEFFSKLGVSYCSTTVTKEGMQGCIDEIMGEKKEKNFKWDPKSKSCINPTTKAEGLNKVTEPKDLITAKDLECYDFNGISFKYGKYGNIGITSKSINGSRFTDTNLSHLVFEQIKPISGIKVVRTNLEETYFKSGLINSLIEDNELNNVSIKGEFTGNIFNLNRINHLDIEVSLSSSTNSPNQLKDITAKNISLTGDSDRILDKEHCSISLTLQNSLIKGLELKRINLCNLILKNTELEQSKLKEVQVLKADFIEVKSNELRLSKSSIYAGSIDNFSINNSRLKEVGFVNIKPFKELEINNSKLDQLVILYSKVEGIKINSNEGGSLILQESEALKTDFSHSNIDVIATANTDLSGSIFNTNQLQYNLESRELVLKDSKCNNCNFSNTKASSIVTIDSELNNSDFSNLYTDKFLSHRSFFNNSKFNKARLTHIESNGSSFNNSDFTQASGFRESIIYKSNFNGSDFSQVIFSNTTIVESDFVSANFEDTFFSSGMSLEKDDFTGANFNNAKVDGLIFIQSNLNNVKNFGAHGMTISRGIQMDETTMENAHVRGGFIDANIHNSSFNGTNLSYTTLSGTFINNSFIGTQLNNSKIQNAYLKDLNFTDANLRETTFFNINRSNLIFNNTDLTDVIGL</sequence>
<keyword evidence="1" id="KW-0732">Signal</keyword>
<reference evidence="3" key="1">
    <citation type="journal article" date="2019" name="Int. J. Syst. Evol. Microbiol.">
        <title>Halobacteriovorax valvorus sp. nov., a novel prokaryotic predator isolated from coastal seawater of China.</title>
        <authorList>
            <person name="Chen M.-X."/>
        </authorList>
    </citation>
    <scope>NUCLEOTIDE SEQUENCE [LARGE SCALE GENOMIC DNA]</scope>
    <source>
        <strain evidence="3">BL9</strain>
    </source>
</reference>
<feature type="chain" id="PRO_5045856517" evidence="1">
    <location>
        <begin position="23"/>
        <end position="826"/>
    </location>
</feature>
<dbReference type="Proteomes" id="UP000443582">
    <property type="component" value="Unassembled WGS sequence"/>
</dbReference>
<dbReference type="EMBL" id="QDKL01000003">
    <property type="protein sequence ID" value="RZF20966.1"/>
    <property type="molecule type" value="Genomic_DNA"/>
</dbReference>
<dbReference type="InterPro" id="IPR001646">
    <property type="entry name" value="5peptide_repeat"/>
</dbReference>
<dbReference type="Pfam" id="PF00805">
    <property type="entry name" value="Pentapeptide"/>
    <property type="match status" value="2"/>
</dbReference>
<dbReference type="RefSeq" id="WP_115363299.1">
    <property type="nucleotide sequence ID" value="NZ_QDKL01000003.1"/>
</dbReference>
<feature type="signal peptide" evidence="1">
    <location>
        <begin position="1"/>
        <end position="22"/>
    </location>
</feature>
<dbReference type="SUPFAM" id="SSF141571">
    <property type="entry name" value="Pentapeptide repeat-like"/>
    <property type="match status" value="2"/>
</dbReference>
<evidence type="ECO:0000313" key="3">
    <source>
        <dbReference type="Proteomes" id="UP000443582"/>
    </source>
</evidence>
<dbReference type="InterPro" id="IPR051082">
    <property type="entry name" value="Pentapeptide-BTB/POZ_domain"/>
</dbReference>
<name>A0ABY0IDD3_9BACT</name>